<proteinExistence type="predicted"/>
<keyword evidence="3" id="KW-1185">Reference proteome</keyword>
<evidence type="ECO:0000256" key="1">
    <source>
        <dbReference type="SAM" id="MobiDB-lite"/>
    </source>
</evidence>
<evidence type="ECO:0000313" key="3">
    <source>
        <dbReference type="Proteomes" id="UP001215598"/>
    </source>
</evidence>
<accession>A0AAD7DD24</accession>
<dbReference type="Proteomes" id="UP001215598">
    <property type="component" value="Unassembled WGS sequence"/>
</dbReference>
<sequence length="369" mass="41926">MTAQRGTRHLPRRTELGNNQVDAKDEGPRAIGYAIATKEDGLETIASLLGKNAQKRESSKAVIWPSLVERQYLWKQHSPIGIFRRKLYKLCLGATSRFESRTVVVPKNRPESRTSVSSRTEIDTFSFAPSNPKPVVAYYGSDPNSTKECASSWEYKAYPSEFHSQAQLPVSTTRSVPTTRKDGDTALLANVGCVRDSREAFYESIKLIERKKREWELTGCKRTVSTKPPPRKAKHVEDGGAAHAGNTENAREAFYQGIKGLECEKRELELTGAKNTVTEKKCCKRPTTTAEPSRFYTGRRECTWAILVWYLTGAFQRLALGGWKPWTQNLTWIEGPLNQIQGERRHIVEWFAFGVAGQWRVWLSWEWHS</sequence>
<comment type="caution">
    <text evidence="2">The sequence shown here is derived from an EMBL/GenBank/DDBJ whole genome shotgun (WGS) entry which is preliminary data.</text>
</comment>
<evidence type="ECO:0000313" key="2">
    <source>
        <dbReference type="EMBL" id="KAJ7688649.1"/>
    </source>
</evidence>
<gene>
    <name evidence="2" type="ORF">B0H16DRAFT_1487342</name>
</gene>
<protein>
    <submittedName>
        <fullName evidence="2">Uncharacterized protein</fullName>
    </submittedName>
</protein>
<feature type="region of interest" description="Disordered" evidence="1">
    <location>
        <begin position="222"/>
        <end position="245"/>
    </location>
</feature>
<reference evidence="2" key="1">
    <citation type="submission" date="2023-03" db="EMBL/GenBank/DDBJ databases">
        <title>Massive genome expansion in bonnet fungi (Mycena s.s.) driven by repeated elements and novel gene families across ecological guilds.</title>
        <authorList>
            <consortium name="Lawrence Berkeley National Laboratory"/>
            <person name="Harder C.B."/>
            <person name="Miyauchi S."/>
            <person name="Viragh M."/>
            <person name="Kuo A."/>
            <person name="Thoen E."/>
            <person name="Andreopoulos B."/>
            <person name="Lu D."/>
            <person name="Skrede I."/>
            <person name="Drula E."/>
            <person name="Henrissat B."/>
            <person name="Morin E."/>
            <person name="Kohler A."/>
            <person name="Barry K."/>
            <person name="LaButti K."/>
            <person name="Morin E."/>
            <person name="Salamov A."/>
            <person name="Lipzen A."/>
            <person name="Mereny Z."/>
            <person name="Hegedus B."/>
            <person name="Baldrian P."/>
            <person name="Stursova M."/>
            <person name="Weitz H."/>
            <person name="Taylor A."/>
            <person name="Grigoriev I.V."/>
            <person name="Nagy L.G."/>
            <person name="Martin F."/>
            <person name="Kauserud H."/>
        </authorList>
    </citation>
    <scope>NUCLEOTIDE SEQUENCE</scope>
    <source>
        <strain evidence="2">CBHHK182m</strain>
    </source>
</reference>
<organism evidence="2 3">
    <name type="scientific">Mycena metata</name>
    <dbReference type="NCBI Taxonomy" id="1033252"/>
    <lineage>
        <taxon>Eukaryota</taxon>
        <taxon>Fungi</taxon>
        <taxon>Dikarya</taxon>
        <taxon>Basidiomycota</taxon>
        <taxon>Agaricomycotina</taxon>
        <taxon>Agaricomycetes</taxon>
        <taxon>Agaricomycetidae</taxon>
        <taxon>Agaricales</taxon>
        <taxon>Marasmiineae</taxon>
        <taxon>Mycenaceae</taxon>
        <taxon>Mycena</taxon>
    </lineage>
</organism>
<name>A0AAD7DD24_9AGAR</name>
<dbReference type="AlphaFoldDB" id="A0AAD7DD24"/>
<dbReference type="EMBL" id="JARKIB010000937">
    <property type="protein sequence ID" value="KAJ7688649.1"/>
    <property type="molecule type" value="Genomic_DNA"/>
</dbReference>
<feature type="region of interest" description="Disordered" evidence="1">
    <location>
        <begin position="1"/>
        <end position="23"/>
    </location>
</feature>
<feature type="compositionally biased region" description="Basic residues" evidence="1">
    <location>
        <begin position="1"/>
        <end position="11"/>
    </location>
</feature>